<comment type="subcellular location">
    <subcellularLocation>
        <location evidence="1">Nucleus</location>
    </subcellularLocation>
</comment>
<evidence type="ECO:0000256" key="3">
    <source>
        <dbReference type="ARBA" id="ARBA00022723"/>
    </source>
</evidence>
<evidence type="ECO:0000256" key="6">
    <source>
        <dbReference type="ARBA" id="ARBA00022833"/>
    </source>
</evidence>
<dbReference type="GO" id="GO:0008270">
    <property type="term" value="F:zinc ion binding"/>
    <property type="evidence" value="ECO:0007669"/>
    <property type="project" value="UniProtKB-KW"/>
</dbReference>
<dbReference type="FunFam" id="3.30.160.60:FF:001480">
    <property type="entry name" value="Si:cabz01071911.3"/>
    <property type="match status" value="1"/>
</dbReference>
<keyword evidence="8" id="KW-0238">DNA-binding</keyword>
<feature type="domain" description="C2H2-type" evidence="13">
    <location>
        <begin position="55"/>
        <end position="82"/>
    </location>
</feature>
<evidence type="ECO:0000256" key="8">
    <source>
        <dbReference type="ARBA" id="ARBA00023125"/>
    </source>
</evidence>
<keyword evidence="5 11" id="KW-0863">Zinc-finger</keyword>
<name>A0A5A9NAK8_9TELE</name>
<evidence type="ECO:0000256" key="11">
    <source>
        <dbReference type="PROSITE-ProRule" id="PRU00042"/>
    </source>
</evidence>
<dbReference type="AlphaFoldDB" id="A0A5A9NAK8"/>
<feature type="compositionally biased region" description="Basic and acidic residues" evidence="12">
    <location>
        <begin position="27"/>
        <end position="39"/>
    </location>
</feature>
<keyword evidence="9" id="KW-0804">Transcription</keyword>
<evidence type="ECO:0000256" key="2">
    <source>
        <dbReference type="ARBA" id="ARBA00006991"/>
    </source>
</evidence>
<evidence type="ECO:0000313" key="15">
    <source>
        <dbReference type="Proteomes" id="UP000324632"/>
    </source>
</evidence>
<proteinExistence type="inferred from homology"/>
<feature type="region of interest" description="Disordered" evidence="12">
    <location>
        <begin position="1"/>
        <end position="39"/>
    </location>
</feature>
<feature type="compositionally biased region" description="Basic and acidic residues" evidence="12">
    <location>
        <begin position="1"/>
        <end position="20"/>
    </location>
</feature>
<dbReference type="InterPro" id="IPR013087">
    <property type="entry name" value="Znf_C2H2_type"/>
</dbReference>
<dbReference type="Gene3D" id="3.30.160.60">
    <property type="entry name" value="Classic Zinc Finger"/>
    <property type="match status" value="3"/>
</dbReference>
<dbReference type="GO" id="GO:0000978">
    <property type="term" value="F:RNA polymerase II cis-regulatory region sequence-specific DNA binding"/>
    <property type="evidence" value="ECO:0007669"/>
    <property type="project" value="TreeGrafter"/>
</dbReference>
<evidence type="ECO:0000256" key="5">
    <source>
        <dbReference type="ARBA" id="ARBA00022771"/>
    </source>
</evidence>
<gene>
    <name evidence="14" type="ORF">E1301_Tti016240</name>
</gene>
<dbReference type="EMBL" id="SOYY01000021">
    <property type="protein sequence ID" value="KAA0706265.1"/>
    <property type="molecule type" value="Genomic_DNA"/>
</dbReference>
<organism evidence="14 15">
    <name type="scientific">Triplophysa tibetana</name>
    <dbReference type="NCBI Taxonomy" id="1572043"/>
    <lineage>
        <taxon>Eukaryota</taxon>
        <taxon>Metazoa</taxon>
        <taxon>Chordata</taxon>
        <taxon>Craniata</taxon>
        <taxon>Vertebrata</taxon>
        <taxon>Euteleostomi</taxon>
        <taxon>Actinopterygii</taxon>
        <taxon>Neopterygii</taxon>
        <taxon>Teleostei</taxon>
        <taxon>Ostariophysi</taxon>
        <taxon>Cypriniformes</taxon>
        <taxon>Nemacheilidae</taxon>
        <taxon>Triplophysa</taxon>
    </lineage>
</organism>
<dbReference type="InterPro" id="IPR036236">
    <property type="entry name" value="Znf_C2H2_sf"/>
</dbReference>
<comment type="similarity">
    <text evidence="2">Belongs to the krueppel C2H2-type zinc-finger protein family.</text>
</comment>
<reference evidence="14 15" key="1">
    <citation type="journal article" date="2019" name="Mol. Ecol. Resour.">
        <title>Chromosome-level genome assembly of Triplophysa tibetana, a fish adapted to the harsh high-altitude environment of the Tibetan Plateau.</title>
        <authorList>
            <person name="Yang X."/>
            <person name="Liu H."/>
            <person name="Ma Z."/>
            <person name="Zou Y."/>
            <person name="Zou M."/>
            <person name="Mao Y."/>
            <person name="Li X."/>
            <person name="Wang H."/>
            <person name="Chen T."/>
            <person name="Wang W."/>
            <person name="Yang R."/>
        </authorList>
    </citation>
    <scope>NUCLEOTIDE SEQUENCE [LARGE SCALE GENOMIC DNA]</scope>
    <source>
        <strain evidence="14">TTIB1903HZAU</strain>
        <tissue evidence="14">Muscle</tissue>
    </source>
</reference>
<sequence length="330" mass="38168">MMESNKDRKVEVKDADEKHQHVQHFQKVSEEGALRTGDKKKEKQHMRIQAGEKPHTCLQCGKSFTNTSDLKTHMRIHTGEKPHACLQCGKTFTNTGNLQSHMRIHTGEKPFACLHCGKLFSRDDHLSVSYIEESDKVLDQSSETERDQCTSNVLKTKHTQNMMFLNTHNNLLVEIYMKKCISYQQLAFAATTRKWRRRNLCNRYQRGGGSNWHVTVFRFCNSREVTFVVTSSKKLSLNGHIVVMKEKNSAALTTSLAQLAPQTIQKTYEVKEDIEAIKKSTQRSDEELQQWVTDVRQWAVDRGHKGNFVYLAIYCNKTMCMGRDSYVDNW</sequence>
<dbReference type="PANTHER" id="PTHR23235">
    <property type="entry name" value="KRUEPPEL-LIKE TRANSCRIPTION FACTOR"/>
    <property type="match status" value="1"/>
</dbReference>
<dbReference type="SMART" id="SM00355">
    <property type="entry name" value="ZnF_C2H2"/>
    <property type="match status" value="2"/>
</dbReference>
<evidence type="ECO:0000259" key="13">
    <source>
        <dbReference type="PROSITE" id="PS50157"/>
    </source>
</evidence>
<keyword evidence="7" id="KW-0805">Transcription regulation</keyword>
<evidence type="ECO:0000256" key="4">
    <source>
        <dbReference type="ARBA" id="ARBA00022737"/>
    </source>
</evidence>
<evidence type="ECO:0000256" key="1">
    <source>
        <dbReference type="ARBA" id="ARBA00004123"/>
    </source>
</evidence>
<keyword evidence="10" id="KW-0539">Nucleus</keyword>
<dbReference type="Pfam" id="PF00096">
    <property type="entry name" value="zf-C2H2"/>
    <property type="match status" value="2"/>
</dbReference>
<comment type="caution">
    <text evidence="14">The sequence shown here is derived from an EMBL/GenBank/DDBJ whole genome shotgun (WGS) entry which is preliminary data.</text>
</comment>
<accession>A0A5A9NAK8</accession>
<dbReference type="PANTHER" id="PTHR23235:SF178">
    <property type="entry name" value="C2H2-TYPE DOMAIN-CONTAINING PROTEIN-RELATED"/>
    <property type="match status" value="1"/>
</dbReference>
<dbReference type="SUPFAM" id="SSF57667">
    <property type="entry name" value="beta-beta-alpha zinc fingers"/>
    <property type="match status" value="2"/>
</dbReference>
<dbReference type="PROSITE" id="PS00028">
    <property type="entry name" value="ZINC_FINGER_C2H2_1"/>
    <property type="match status" value="2"/>
</dbReference>
<dbReference type="FunFam" id="3.30.160.60:FF:000100">
    <property type="entry name" value="Zinc finger 45-like"/>
    <property type="match status" value="1"/>
</dbReference>
<evidence type="ECO:0000256" key="12">
    <source>
        <dbReference type="SAM" id="MobiDB-lite"/>
    </source>
</evidence>
<dbReference type="PROSITE" id="PS50157">
    <property type="entry name" value="ZINC_FINGER_C2H2_2"/>
    <property type="match status" value="2"/>
</dbReference>
<evidence type="ECO:0000256" key="9">
    <source>
        <dbReference type="ARBA" id="ARBA00023163"/>
    </source>
</evidence>
<evidence type="ECO:0000256" key="10">
    <source>
        <dbReference type="ARBA" id="ARBA00023242"/>
    </source>
</evidence>
<dbReference type="FunFam" id="3.30.160.60:FF:000912">
    <property type="entry name" value="Zinc finger protein 660"/>
    <property type="match status" value="1"/>
</dbReference>
<protein>
    <recommendedName>
        <fullName evidence="13">C2H2-type domain-containing protein</fullName>
    </recommendedName>
</protein>
<keyword evidence="3" id="KW-0479">Metal-binding</keyword>
<evidence type="ECO:0000313" key="14">
    <source>
        <dbReference type="EMBL" id="KAA0706265.1"/>
    </source>
</evidence>
<keyword evidence="15" id="KW-1185">Reference proteome</keyword>
<feature type="domain" description="C2H2-type" evidence="13">
    <location>
        <begin position="83"/>
        <end position="110"/>
    </location>
</feature>
<dbReference type="GO" id="GO:0005634">
    <property type="term" value="C:nucleus"/>
    <property type="evidence" value="ECO:0007669"/>
    <property type="project" value="UniProtKB-SubCell"/>
</dbReference>
<dbReference type="Proteomes" id="UP000324632">
    <property type="component" value="Chromosome 21"/>
</dbReference>
<evidence type="ECO:0000256" key="7">
    <source>
        <dbReference type="ARBA" id="ARBA00023015"/>
    </source>
</evidence>
<keyword evidence="4" id="KW-0677">Repeat</keyword>
<dbReference type="GO" id="GO:0000981">
    <property type="term" value="F:DNA-binding transcription factor activity, RNA polymerase II-specific"/>
    <property type="evidence" value="ECO:0007669"/>
    <property type="project" value="TreeGrafter"/>
</dbReference>
<keyword evidence="6" id="KW-0862">Zinc</keyword>